<reference evidence="3" key="1">
    <citation type="submission" date="2016-10" db="EMBL/GenBank/DDBJ databases">
        <authorList>
            <person name="Varghese N."/>
            <person name="Submissions S."/>
        </authorList>
    </citation>
    <scope>NUCLEOTIDE SEQUENCE [LARGE SCALE GENOMIC DNA]</scope>
    <source>
        <strain evidence="3">CGMCC 1.10121</strain>
    </source>
</reference>
<accession>A0A1H8WEB5</accession>
<dbReference type="Proteomes" id="UP000199126">
    <property type="component" value="Unassembled WGS sequence"/>
</dbReference>
<feature type="region of interest" description="Disordered" evidence="1">
    <location>
        <begin position="90"/>
        <end position="132"/>
    </location>
</feature>
<sequence length="132" mass="13982">MNRRSGLWSFVRDNPTLNFIHVADATESQARNAEVVLAVVGDFAARGTTVSGQIQEVGAGVNQQTTAVGHVSSVAAAVGDISTGMSTQFGQFDLSDETTGGRRREGDGDERARADGEFEFGYRGTPSSNRGR</sequence>
<gene>
    <name evidence="2" type="ORF">SAMN04487948_12822</name>
</gene>
<dbReference type="EMBL" id="FODV01000028">
    <property type="protein sequence ID" value="SEP25966.1"/>
    <property type="molecule type" value="Genomic_DNA"/>
</dbReference>
<protein>
    <submittedName>
        <fullName evidence="2">Uncharacterized protein</fullName>
    </submittedName>
</protein>
<keyword evidence="3" id="KW-1185">Reference proteome</keyword>
<name>A0A1H8WEB5_9EURY</name>
<feature type="compositionally biased region" description="Basic and acidic residues" evidence="1">
    <location>
        <begin position="99"/>
        <end position="116"/>
    </location>
</feature>
<proteinExistence type="predicted"/>
<evidence type="ECO:0000313" key="2">
    <source>
        <dbReference type="EMBL" id="SEP25966.1"/>
    </source>
</evidence>
<evidence type="ECO:0000256" key="1">
    <source>
        <dbReference type="SAM" id="MobiDB-lite"/>
    </source>
</evidence>
<organism evidence="2 3">
    <name type="scientific">Halogranum amylolyticum</name>
    <dbReference type="NCBI Taxonomy" id="660520"/>
    <lineage>
        <taxon>Archaea</taxon>
        <taxon>Methanobacteriati</taxon>
        <taxon>Methanobacteriota</taxon>
        <taxon>Stenosarchaea group</taxon>
        <taxon>Halobacteria</taxon>
        <taxon>Halobacteriales</taxon>
        <taxon>Haloferacaceae</taxon>
    </lineage>
</organism>
<dbReference type="AlphaFoldDB" id="A0A1H8WEB5"/>
<evidence type="ECO:0000313" key="3">
    <source>
        <dbReference type="Proteomes" id="UP000199126"/>
    </source>
</evidence>